<evidence type="ECO:0000313" key="12">
    <source>
        <dbReference type="EMBL" id="ATX81680.1"/>
    </source>
</evidence>
<sequence>MEPRNEPRNERTAEAIIAEVVESLAHLKGVRVIAAMSGGVDSSVMAALLKEAGLDVVGVFLNVWDYSREEVDRHGSCCSLEDSYDARRVADSVGIPFYAMDMREEFRRDVIDPFVADYESGRTPNPCERCNRFVKFGALLKAADQLEAEYVATGHYVQRRDDENGIHLYKGNDNRKDQSYFLATTNREQASRILFPVGGMEKDDTRKLARHYHLPTAEKHESQDICFIPAGDRIAFLKREGASSGFIAGEIVDRQGNVLGRHQGIAHYTLGQRKGLGLPDGPWHVVGLDGKAARVVVAHPEEAVIREVEVDEISWIRRPEPADEITAKVRYQMQPAACALSETGSMLHVRFKESQKPTAPGQVAAFYSGDELLGGGIVSRVL</sequence>
<evidence type="ECO:0000256" key="7">
    <source>
        <dbReference type="ARBA" id="ARBA00023157"/>
    </source>
</evidence>
<gene>
    <name evidence="9" type="primary">mnmA</name>
    <name evidence="12" type="ORF">Ga0123462_0810</name>
</gene>
<dbReference type="Pfam" id="PF03054">
    <property type="entry name" value="tRNA_Me_trans"/>
    <property type="match status" value="1"/>
</dbReference>
<keyword evidence="6 9" id="KW-0694">RNA-binding</keyword>
<evidence type="ECO:0000256" key="8">
    <source>
        <dbReference type="ARBA" id="ARBA00051542"/>
    </source>
</evidence>
<comment type="caution">
    <text evidence="9">Lacks conserved residue(s) required for the propagation of feature annotation.</text>
</comment>
<dbReference type="PANTHER" id="PTHR11933">
    <property type="entry name" value="TRNA 5-METHYLAMINOMETHYL-2-THIOURIDYLATE -METHYLTRANSFERASE"/>
    <property type="match status" value="1"/>
</dbReference>
<protein>
    <recommendedName>
        <fullName evidence="9">tRNA-specific 2-thiouridylase MnmA</fullName>
        <ecNumber evidence="9">2.8.1.13</ecNumber>
    </recommendedName>
</protein>
<dbReference type="Gene3D" id="2.40.30.10">
    <property type="entry name" value="Translation factors"/>
    <property type="match status" value="1"/>
</dbReference>
<dbReference type="EC" id="2.8.1.13" evidence="9"/>
<evidence type="ECO:0000256" key="1">
    <source>
        <dbReference type="ARBA" id="ARBA00022555"/>
    </source>
</evidence>
<dbReference type="PANTHER" id="PTHR11933:SF5">
    <property type="entry name" value="MITOCHONDRIAL TRNA-SPECIFIC 2-THIOURIDYLASE 1"/>
    <property type="match status" value="1"/>
</dbReference>
<dbReference type="GO" id="GO:0000049">
    <property type="term" value="F:tRNA binding"/>
    <property type="evidence" value="ECO:0007669"/>
    <property type="project" value="UniProtKB-KW"/>
</dbReference>
<dbReference type="InterPro" id="IPR023382">
    <property type="entry name" value="MnmA-like_central_sf"/>
</dbReference>
<dbReference type="Proteomes" id="UP000231637">
    <property type="component" value="Chromosome"/>
</dbReference>
<dbReference type="GO" id="GO:0032259">
    <property type="term" value="P:methylation"/>
    <property type="evidence" value="ECO:0007669"/>
    <property type="project" value="UniProtKB-KW"/>
</dbReference>
<dbReference type="Pfam" id="PF20258">
    <property type="entry name" value="tRNA_Me_trans_C"/>
    <property type="match status" value="1"/>
</dbReference>
<dbReference type="KEGG" id="mfn:Ga0123462_0810"/>
<dbReference type="GO" id="GO:0005737">
    <property type="term" value="C:cytoplasm"/>
    <property type="evidence" value="ECO:0007669"/>
    <property type="project" value="UniProtKB-SubCell"/>
</dbReference>
<evidence type="ECO:0000256" key="4">
    <source>
        <dbReference type="ARBA" id="ARBA00022741"/>
    </source>
</evidence>
<keyword evidence="9" id="KW-0963">Cytoplasm</keyword>
<dbReference type="NCBIfam" id="TIGR00420">
    <property type="entry name" value="trmU"/>
    <property type="match status" value="1"/>
</dbReference>
<accession>A0A2K8L2W8</accession>
<dbReference type="AlphaFoldDB" id="A0A2K8L2W8"/>
<dbReference type="Gene3D" id="3.40.50.620">
    <property type="entry name" value="HUPs"/>
    <property type="match status" value="1"/>
</dbReference>
<keyword evidence="4 9" id="KW-0547">Nucleotide-binding</keyword>
<keyword evidence="13" id="KW-1185">Reference proteome</keyword>
<feature type="active site" description="Cysteine persulfide intermediate" evidence="9">
    <location>
        <position position="226"/>
    </location>
</feature>
<proteinExistence type="inferred from homology"/>
<dbReference type="OrthoDB" id="5289218at2"/>
<keyword evidence="5 9" id="KW-0067">ATP-binding</keyword>
<comment type="similarity">
    <text evidence="9">Belongs to the MnmA/TRMU family.</text>
</comment>
<dbReference type="CDD" id="cd01998">
    <property type="entry name" value="MnmA_TRMU-like"/>
    <property type="match status" value="1"/>
</dbReference>
<feature type="binding site" evidence="9">
    <location>
        <begin position="35"/>
        <end position="42"/>
    </location>
    <ligand>
        <name>ATP</name>
        <dbReference type="ChEBI" id="CHEBI:30616"/>
    </ligand>
</feature>
<keyword evidence="1 9" id="KW-0820">tRNA-binding</keyword>
<dbReference type="NCBIfam" id="NF001138">
    <property type="entry name" value="PRK00143.1"/>
    <property type="match status" value="1"/>
</dbReference>
<evidence type="ECO:0000259" key="11">
    <source>
        <dbReference type="Pfam" id="PF20259"/>
    </source>
</evidence>
<dbReference type="GO" id="GO:0008168">
    <property type="term" value="F:methyltransferase activity"/>
    <property type="evidence" value="ECO:0007669"/>
    <property type="project" value="UniProtKB-KW"/>
</dbReference>
<comment type="subcellular location">
    <subcellularLocation>
        <location evidence="9">Cytoplasm</location>
    </subcellularLocation>
</comment>
<organism evidence="12 13">
    <name type="scientific">Mariprofundus ferrinatatus</name>
    <dbReference type="NCBI Taxonomy" id="1921087"/>
    <lineage>
        <taxon>Bacteria</taxon>
        <taxon>Pseudomonadati</taxon>
        <taxon>Pseudomonadota</taxon>
        <taxon>Candidatius Mariprofundia</taxon>
        <taxon>Mariprofundales</taxon>
        <taxon>Mariprofundaceae</taxon>
        <taxon>Mariprofundus</taxon>
    </lineage>
</organism>
<dbReference type="GO" id="GO:0005524">
    <property type="term" value="F:ATP binding"/>
    <property type="evidence" value="ECO:0007669"/>
    <property type="project" value="UniProtKB-KW"/>
</dbReference>
<dbReference type="GO" id="GO:0103016">
    <property type="term" value="F:tRNA-uridine 2-sulfurtransferase activity"/>
    <property type="evidence" value="ECO:0007669"/>
    <property type="project" value="UniProtKB-EC"/>
</dbReference>
<feature type="binding site" evidence="9">
    <location>
        <position position="154"/>
    </location>
    <ligand>
        <name>ATP</name>
        <dbReference type="ChEBI" id="CHEBI:30616"/>
    </ligand>
</feature>
<dbReference type="SUPFAM" id="SSF52402">
    <property type="entry name" value="Adenine nucleotide alpha hydrolases-like"/>
    <property type="match status" value="1"/>
</dbReference>
<evidence type="ECO:0000256" key="5">
    <source>
        <dbReference type="ARBA" id="ARBA00022840"/>
    </source>
</evidence>
<comment type="function">
    <text evidence="9">Catalyzes the 2-thiolation of uridine at the wobble position (U34) of tRNA, leading to the formation of s(2)U34.</text>
</comment>
<feature type="site" description="Interaction with tRNA" evidence="9">
    <location>
        <position position="155"/>
    </location>
</feature>
<dbReference type="GO" id="GO:0002143">
    <property type="term" value="P:tRNA wobble position uridine thiolation"/>
    <property type="evidence" value="ECO:0007669"/>
    <property type="project" value="TreeGrafter"/>
</dbReference>
<dbReference type="RefSeq" id="WP_100265113.1">
    <property type="nucleotide sequence ID" value="NZ_CP018800.1"/>
</dbReference>
<dbReference type="HAMAP" id="MF_00144">
    <property type="entry name" value="tRNA_thiouridyl_MnmA"/>
    <property type="match status" value="1"/>
</dbReference>
<feature type="domain" description="tRNA-specific 2-thiouridylase MnmA-like central" evidence="11">
    <location>
        <begin position="236"/>
        <end position="299"/>
    </location>
</feature>
<comment type="catalytic activity">
    <reaction evidence="8 9">
        <text>S-sulfanyl-L-cysteinyl-[protein] + uridine(34) in tRNA + AH2 + ATP = 2-thiouridine(34) in tRNA + L-cysteinyl-[protein] + A + AMP + diphosphate + H(+)</text>
        <dbReference type="Rhea" id="RHEA:47032"/>
        <dbReference type="Rhea" id="RHEA-COMP:10131"/>
        <dbReference type="Rhea" id="RHEA-COMP:11726"/>
        <dbReference type="Rhea" id="RHEA-COMP:11727"/>
        <dbReference type="Rhea" id="RHEA-COMP:11728"/>
        <dbReference type="ChEBI" id="CHEBI:13193"/>
        <dbReference type="ChEBI" id="CHEBI:15378"/>
        <dbReference type="ChEBI" id="CHEBI:17499"/>
        <dbReference type="ChEBI" id="CHEBI:29950"/>
        <dbReference type="ChEBI" id="CHEBI:30616"/>
        <dbReference type="ChEBI" id="CHEBI:33019"/>
        <dbReference type="ChEBI" id="CHEBI:61963"/>
        <dbReference type="ChEBI" id="CHEBI:65315"/>
        <dbReference type="ChEBI" id="CHEBI:87170"/>
        <dbReference type="ChEBI" id="CHEBI:456215"/>
        <dbReference type="EC" id="2.8.1.13"/>
    </reaction>
</comment>
<keyword evidence="7" id="KW-1015">Disulfide bond</keyword>
<dbReference type="InterPro" id="IPR004506">
    <property type="entry name" value="MnmA-like"/>
</dbReference>
<feature type="site" description="Interaction with tRNA" evidence="9">
    <location>
        <position position="362"/>
    </location>
</feature>
<dbReference type="Gene3D" id="2.30.30.280">
    <property type="entry name" value="Adenine nucleotide alpha hydrolases-like domains"/>
    <property type="match status" value="1"/>
</dbReference>
<feature type="binding site" evidence="9">
    <location>
        <position position="61"/>
    </location>
    <ligand>
        <name>ATP</name>
        <dbReference type="ChEBI" id="CHEBI:30616"/>
    </ligand>
</feature>
<feature type="domain" description="tRNA-specific 2-thiouridylase MnmA-like C-terminal" evidence="10">
    <location>
        <begin position="307"/>
        <end position="378"/>
    </location>
</feature>
<keyword evidence="3 9" id="KW-0819">tRNA processing</keyword>
<keyword evidence="12" id="KW-0489">Methyltransferase</keyword>
<name>A0A2K8L2W8_9PROT</name>
<feature type="region of interest" description="Interaction with tRNA" evidence="9">
    <location>
        <begin position="330"/>
        <end position="331"/>
    </location>
</feature>
<dbReference type="InterPro" id="IPR046885">
    <property type="entry name" value="MnmA-like_C"/>
</dbReference>
<evidence type="ECO:0000256" key="3">
    <source>
        <dbReference type="ARBA" id="ARBA00022694"/>
    </source>
</evidence>
<evidence type="ECO:0000256" key="2">
    <source>
        <dbReference type="ARBA" id="ARBA00022679"/>
    </source>
</evidence>
<dbReference type="InterPro" id="IPR014729">
    <property type="entry name" value="Rossmann-like_a/b/a_fold"/>
</dbReference>
<dbReference type="Pfam" id="PF20259">
    <property type="entry name" value="tRNA_Me_trans_M"/>
    <property type="match status" value="1"/>
</dbReference>
<evidence type="ECO:0000256" key="6">
    <source>
        <dbReference type="ARBA" id="ARBA00022884"/>
    </source>
</evidence>
<keyword evidence="2 9" id="KW-0808">Transferase</keyword>
<feature type="active site" description="Nucleophile" evidence="9">
    <location>
        <position position="130"/>
    </location>
</feature>
<evidence type="ECO:0000259" key="10">
    <source>
        <dbReference type="Pfam" id="PF20258"/>
    </source>
</evidence>
<dbReference type="EMBL" id="CP018800">
    <property type="protein sequence ID" value="ATX81680.1"/>
    <property type="molecule type" value="Genomic_DNA"/>
</dbReference>
<dbReference type="FunFam" id="3.40.50.620:FF:000115">
    <property type="entry name" value="tRNA-specific 2-thiouridylase MnmA"/>
    <property type="match status" value="1"/>
</dbReference>
<evidence type="ECO:0000313" key="13">
    <source>
        <dbReference type="Proteomes" id="UP000231637"/>
    </source>
</evidence>
<dbReference type="InterPro" id="IPR046884">
    <property type="entry name" value="MnmA-like_central"/>
</dbReference>
<evidence type="ECO:0000256" key="9">
    <source>
        <dbReference type="HAMAP-Rule" id="MF_00144"/>
    </source>
</evidence>
<feature type="region of interest" description="Interaction with tRNA" evidence="9">
    <location>
        <begin position="176"/>
        <end position="178"/>
    </location>
</feature>
<reference evidence="12 13" key="1">
    <citation type="submission" date="2016-12" db="EMBL/GenBank/DDBJ databases">
        <title>Isolation and genomic insights into novel planktonic Zetaproteobacteria from stratified waters of the Chesapeake Bay.</title>
        <authorList>
            <person name="McAllister S.M."/>
            <person name="Kato S."/>
            <person name="Chan C.S."/>
            <person name="Chiu B.K."/>
            <person name="Field E.K."/>
        </authorList>
    </citation>
    <scope>NUCLEOTIDE SEQUENCE [LARGE SCALE GENOMIC DNA]</scope>
    <source>
        <strain evidence="12 13">CP-8</strain>
    </source>
</reference>